<dbReference type="EMBL" id="CM047903">
    <property type="protein sequence ID" value="KAJ0091789.1"/>
    <property type="molecule type" value="Genomic_DNA"/>
</dbReference>
<name>A0ACC1AYN1_9ROSI</name>
<accession>A0ACC1AYN1</accession>
<organism evidence="1 2">
    <name type="scientific">Pistacia atlantica</name>
    <dbReference type="NCBI Taxonomy" id="434234"/>
    <lineage>
        <taxon>Eukaryota</taxon>
        <taxon>Viridiplantae</taxon>
        <taxon>Streptophyta</taxon>
        <taxon>Embryophyta</taxon>
        <taxon>Tracheophyta</taxon>
        <taxon>Spermatophyta</taxon>
        <taxon>Magnoliopsida</taxon>
        <taxon>eudicotyledons</taxon>
        <taxon>Gunneridae</taxon>
        <taxon>Pentapetalae</taxon>
        <taxon>rosids</taxon>
        <taxon>malvids</taxon>
        <taxon>Sapindales</taxon>
        <taxon>Anacardiaceae</taxon>
        <taxon>Pistacia</taxon>
    </lineage>
</organism>
<reference evidence="2" key="1">
    <citation type="journal article" date="2023" name="G3 (Bethesda)">
        <title>Genome assembly and association tests identify interacting loci associated with vigor, precocity, and sex in interspecific pistachio rootstocks.</title>
        <authorList>
            <person name="Palmer W."/>
            <person name="Jacygrad E."/>
            <person name="Sagayaradj S."/>
            <person name="Cavanaugh K."/>
            <person name="Han R."/>
            <person name="Bertier L."/>
            <person name="Beede B."/>
            <person name="Kafkas S."/>
            <person name="Golino D."/>
            <person name="Preece J."/>
            <person name="Michelmore R."/>
        </authorList>
    </citation>
    <scope>NUCLEOTIDE SEQUENCE [LARGE SCALE GENOMIC DNA]</scope>
</reference>
<gene>
    <name evidence="1" type="ORF">Patl1_25048</name>
</gene>
<proteinExistence type="predicted"/>
<sequence>MEEEDATISRIITDLEETLNQNPTSPISHSTLLDLQSLLNTNDPDLIFRFFDQLPSRNLSVSSLITPISSVMDGGPTNLSLLGSKVYLSLLLSPNSPVFTLFTPMAFLSLLSSIRRALKHPQPASNGGPQVTVTRKRKSGGRARASKNITRSSDEFNQDDREYDGRTLFIVLEKLESAMSLIYLNRFSDSLKSLIQMVAEIPVLSLELGGYNGLTDLCSRILSRLLRSEHGDVARTAAEVLKSLTPLILMGKSQARTFALGFLRGKMMAAAKESEGVKKAVLNLPKYLANKAPEKAEPRGLAVEAIIEIVKAMEFEDQVAFVEYTVKMSQGKDNLRLIAVDLILILMMSLRDPLSVDLDGAVEDSWGLSCLEALIRRCSDSSAAIRARALSNLAQLVGDFISNEKNKEVLKKVMGFREGEMNSLLRKRCRDEKAAVRKAALLLVTKLTGLFGGSVDGILLKTLGMSCSDPLVSIRKAAISAISEAFRTFSDQSVTAEWLHSVPRLITDNETSIQEECEKLFLELVLDQVSRAGSSGSTLHDSNVKEKSIEREIELLFPEGALGLLKEICNGEVTPWVKKICTSLGKKKRLKPKIAIALQNIIRSSESVWLSHSMPIEKWTAPPGAWLLLSEVSAYLPKAVDWEFLHHHWQLLDKYEAGDEFKSPLTLRDKQEDEEGIVSNSVSWAGDRVSLLQTISNVSVELPPEPAADLAHNLLKRIEGFNMHSTEVNAHVKALRTLCKRKASNAEESDMLVLKWVRQLLSKASQILEKYISENSEENKNSSFFTPPKHSRKGKKAVAMSISLSEAVTAVYTIGSLVIVCPTADMSSIVPLLYTIITSGNSGPKLNKLPGSSVSTKQIAPSLYIQAWLTMGKLCLADGKLAKSYIPLFVQV</sequence>
<comment type="caution">
    <text evidence="1">The sequence shown here is derived from an EMBL/GenBank/DDBJ whole genome shotgun (WGS) entry which is preliminary data.</text>
</comment>
<protein>
    <submittedName>
        <fullName evidence="1">Uncharacterized protein</fullName>
    </submittedName>
</protein>
<keyword evidence="2" id="KW-1185">Reference proteome</keyword>
<evidence type="ECO:0000313" key="2">
    <source>
        <dbReference type="Proteomes" id="UP001164250"/>
    </source>
</evidence>
<dbReference type="Proteomes" id="UP001164250">
    <property type="component" value="Chromosome 7"/>
</dbReference>
<evidence type="ECO:0000313" key="1">
    <source>
        <dbReference type="EMBL" id="KAJ0091789.1"/>
    </source>
</evidence>